<evidence type="ECO:0000313" key="3">
    <source>
        <dbReference type="Proteomes" id="UP001175271"/>
    </source>
</evidence>
<reference evidence="2" key="1">
    <citation type="submission" date="2023-06" db="EMBL/GenBank/DDBJ databases">
        <title>Genomic analysis of the entomopathogenic nematode Steinernema hermaphroditum.</title>
        <authorList>
            <person name="Schwarz E.M."/>
            <person name="Heppert J.K."/>
            <person name="Baniya A."/>
            <person name="Schwartz H.T."/>
            <person name="Tan C.-H."/>
            <person name="Antoshechkin I."/>
            <person name="Sternberg P.W."/>
            <person name="Goodrich-Blair H."/>
            <person name="Dillman A.R."/>
        </authorList>
    </citation>
    <scope>NUCLEOTIDE SEQUENCE</scope>
    <source>
        <strain evidence="2">PS9179</strain>
        <tissue evidence="2">Whole animal</tissue>
    </source>
</reference>
<comment type="caution">
    <text evidence="2">The sequence shown here is derived from an EMBL/GenBank/DDBJ whole genome shotgun (WGS) entry which is preliminary data.</text>
</comment>
<proteinExistence type="predicted"/>
<gene>
    <name evidence="2" type="ORF">QR680_015669</name>
</gene>
<dbReference type="AlphaFoldDB" id="A0AA39LL06"/>
<protein>
    <submittedName>
        <fullName evidence="2">Uncharacterized protein</fullName>
    </submittedName>
</protein>
<dbReference type="Proteomes" id="UP001175271">
    <property type="component" value="Unassembled WGS sequence"/>
</dbReference>
<accession>A0AA39LL06</accession>
<keyword evidence="3" id="KW-1185">Reference proteome</keyword>
<evidence type="ECO:0000313" key="2">
    <source>
        <dbReference type="EMBL" id="KAK0401252.1"/>
    </source>
</evidence>
<dbReference type="EMBL" id="JAUCMV010000004">
    <property type="protein sequence ID" value="KAK0401252.1"/>
    <property type="molecule type" value="Genomic_DNA"/>
</dbReference>
<feature type="region of interest" description="Disordered" evidence="1">
    <location>
        <begin position="40"/>
        <end position="66"/>
    </location>
</feature>
<evidence type="ECO:0000256" key="1">
    <source>
        <dbReference type="SAM" id="MobiDB-lite"/>
    </source>
</evidence>
<sequence length="187" mass="21957">MIFDNIHRTTHASSYESSGLRFNLEGEDAENQSETIDIFDESELEDNKENQLDYSSSPEKKKTRNAPYPYNVETLTEIVDLYYGKKGSKWSFETIRHKWRLAPADEKNMKSRKITRFVTKKVVDDENELLEKCTLFVAEVQHILENTDHRKVFNTDQTAMKLEMRSGRTLAVQGEKKWKQLRRGTML</sequence>
<organism evidence="2 3">
    <name type="scientific">Steinernema hermaphroditum</name>
    <dbReference type="NCBI Taxonomy" id="289476"/>
    <lineage>
        <taxon>Eukaryota</taxon>
        <taxon>Metazoa</taxon>
        <taxon>Ecdysozoa</taxon>
        <taxon>Nematoda</taxon>
        <taxon>Chromadorea</taxon>
        <taxon>Rhabditida</taxon>
        <taxon>Tylenchina</taxon>
        <taxon>Panagrolaimomorpha</taxon>
        <taxon>Strongyloidoidea</taxon>
        <taxon>Steinernematidae</taxon>
        <taxon>Steinernema</taxon>
    </lineage>
</organism>
<name>A0AA39LL06_9BILA</name>